<organism evidence="16 17">
    <name type="scientific">candidate division KSB3 bacterium</name>
    <dbReference type="NCBI Taxonomy" id="2044937"/>
    <lineage>
        <taxon>Bacteria</taxon>
        <taxon>candidate division KSB3</taxon>
    </lineage>
</organism>
<dbReference type="InterPro" id="IPR003838">
    <property type="entry name" value="ABC3_permease_C"/>
</dbReference>
<gene>
    <name evidence="16" type="ORF">CSA56_10020</name>
</gene>
<dbReference type="SUPFAM" id="SSF52540">
    <property type="entry name" value="P-loop containing nucleoside triphosphate hydrolases"/>
    <property type="match status" value="1"/>
</dbReference>
<evidence type="ECO:0000256" key="10">
    <source>
        <dbReference type="ARBA" id="ARBA00023251"/>
    </source>
</evidence>
<keyword evidence="6" id="KW-0547">Nucleotide-binding</keyword>
<dbReference type="PROSITE" id="PS50893">
    <property type="entry name" value="ABC_TRANSPORTER_2"/>
    <property type="match status" value="1"/>
</dbReference>
<evidence type="ECO:0000256" key="4">
    <source>
        <dbReference type="ARBA" id="ARBA00022519"/>
    </source>
</evidence>
<dbReference type="CDD" id="cd03255">
    <property type="entry name" value="ABC_MJ0796_LolCDE_FtsE"/>
    <property type="match status" value="1"/>
</dbReference>
<feature type="transmembrane region" description="Helical" evidence="14">
    <location>
        <begin position="290"/>
        <end position="313"/>
    </location>
</feature>
<dbReference type="Pfam" id="PF00005">
    <property type="entry name" value="ABC_tran"/>
    <property type="match status" value="1"/>
</dbReference>
<dbReference type="EMBL" id="PDSK01000094">
    <property type="protein sequence ID" value="PIE33839.1"/>
    <property type="molecule type" value="Genomic_DNA"/>
</dbReference>
<dbReference type="GO" id="GO:0022857">
    <property type="term" value="F:transmembrane transporter activity"/>
    <property type="evidence" value="ECO:0007669"/>
    <property type="project" value="TreeGrafter"/>
</dbReference>
<dbReference type="FunFam" id="3.40.50.300:FF:000032">
    <property type="entry name" value="Export ABC transporter ATP-binding protein"/>
    <property type="match status" value="1"/>
</dbReference>
<dbReference type="GO" id="GO:0005524">
    <property type="term" value="F:ATP binding"/>
    <property type="evidence" value="ECO:0007669"/>
    <property type="project" value="UniProtKB-KW"/>
</dbReference>
<dbReference type="InterPro" id="IPR017911">
    <property type="entry name" value="MacB-like_ATP-bd"/>
</dbReference>
<evidence type="ECO:0000256" key="1">
    <source>
        <dbReference type="ARBA" id="ARBA00004429"/>
    </source>
</evidence>
<evidence type="ECO:0000256" key="6">
    <source>
        <dbReference type="ARBA" id="ARBA00022741"/>
    </source>
</evidence>
<evidence type="ECO:0000313" key="16">
    <source>
        <dbReference type="EMBL" id="PIE33839.1"/>
    </source>
</evidence>
<dbReference type="Proteomes" id="UP000230821">
    <property type="component" value="Unassembled WGS sequence"/>
</dbReference>
<evidence type="ECO:0000256" key="3">
    <source>
        <dbReference type="ARBA" id="ARBA00022475"/>
    </source>
</evidence>
<evidence type="ECO:0000256" key="13">
    <source>
        <dbReference type="SAM" id="MobiDB-lite"/>
    </source>
</evidence>
<reference evidence="16 17" key="1">
    <citation type="submission" date="2017-10" db="EMBL/GenBank/DDBJ databases">
        <title>Novel microbial diversity and functional potential in the marine mammal oral microbiome.</title>
        <authorList>
            <person name="Dudek N.K."/>
            <person name="Sun C.L."/>
            <person name="Burstein D."/>
            <person name="Kantor R.S."/>
            <person name="Aliaga Goltsman D.S."/>
            <person name="Bik E.M."/>
            <person name="Thomas B.C."/>
            <person name="Banfield J.F."/>
            <person name="Relman D.A."/>
        </authorList>
    </citation>
    <scope>NUCLEOTIDE SEQUENCE [LARGE SCALE GENOMIC DNA]</scope>
    <source>
        <strain evidence="16">DOLJORAL78_47_16</strain>
    </source>
</reference>
<keyword evidence="8 14" id="KW-1133">Transmembrane helix</keyword>
<dbReference type="GO" id="GO:0098796">
    <property type="term" value="C:membrane protein complex"/>
    <property type="evidence" value="ECO:0007669"/>
    <property type="project" value="UniProtKB-ARBA"/>
</dbReference>
<dbReference type="InterPro" id="IPR050250">
    <property type="entry name" value="Macrolide_Exporter_MacB"/>
</dbReference>
<dbReference type="GO" id="GO:0046677">
    <property type="term" value="P:response to antibiotic"/>
    <property type="evidence" value="ECO:0007669"/>
    <property type="project" value="UniProtKB-KW"/>
</dbReference>
<comment type="similarity">
    <text evidence="12">Belongs to the ABC transporter superfamily. Macrolide exporter (TC 3.A.1.122) family.</text>
</comment>
<dbReference type="InterPro" id="IPR025857">
    <property type="entry name" value="MacB_PCD"/>
</dbReference>
<dbReference type="Pfam" id="PF12704">
    <property type="entry name" value="MacB_PCD"/>
    <property type="match status" value="1"/>
</dbReference>
<dbReference type="InterPro" id="IPR003439">
    <property type="entry name" value="ABC_transporter-like_ATP-bd"/>
</dbReference>
<comment type="similarity">
    <text evidence="11">Belongs to the ABC-4 integral membrane protein family.</text>
</comment>
<feature type="domain" description="ABC transporter" evidence="15">
    <location>
        <begin position="3"/>
        <end position="250"/>
    </location>
</feature>
<dbReference type="GO" id="GO:0005886">
    <property type="term" value="C:plasma membrane"/>
    <property type="evidence" value="ECO:0007669"/>
    <property type="project" value="UniProtKB-SubCell"/>
</dbReference>
<dbReference type="AlphaFoldDB" id="A0A2G6KG99"/>
<dbReference type="PANTHER" id="PTHR30572:SF4">
    <property type="entry name" value="ABC TRANSPORTER PERMEASE YTRF"/>
    <property type="match status" value="1"/>
</dbReference>
<dbReference type="PROSITE" id="PS00211">
    <property type="entry name" value="ABC_TRANSPORTER_1"/>
    <property type="match status" value="1"/>
</dbReference>
<protein>
    <recommendedName>
        <fullName evidence="15">ABC transporter domain-containing protein</fullName>
    </recommendedName>
</protein>
<evidence type="ECO:0000256" key="8">
    <source>
        <dbReference type="ARBA" id="ARBA00022989"/>
    </source>
</evidence>
<keyword evidence="9 14" id="KW-0472">Membrane</keyword>
<keyword evidence="3" id="KW-1003">Cell membrane</keyword>
<keyword evidence="4" id="KW-0997">Cell inner membrane</keyword>
<evidence type="ECO:0000256" key="9">
    <source>
        <dbReference type="ARBA" id="ARBA00023136"/>
    </source>
</evidence>
<evidence type="ECO:0000256" key="12">
    <source>
        <dbReference type="ARBA" id="ARBA00038388"/>
    </source>
</evidence>
<feature type="compositionally biased region" description="Pro residues" evidence="13">
    <location>
        <begin position="236"/>
        <end position="245"/>
    </location>
</feature>
<feature type="region of interest" description="Disordered" evidence="13">
    <location>
        <begin position="231"/>
        <end position="258"/>
    </location>
</feature>
<evidence type="ECO:0000256" key="5">
    <source>
        <dbReference type="ARBA" id="ARBA00022692"/>
    </source>
</evidence>
<evidence type="ECO:0000259" key="15">
    <source>
        <dbReference type="PROSITE" id="PS50893"/>
    </source>
</evidence>
<comment type="subcellular location">
    <subcellularLocation>
        <location evidence="1">Cell inner membrane</location>
        <topology evidence="1">Multi-pass membrane protein</topology>
    </subcellularLocation>
</comment>
<dbReference type="Gene3D" id="3.40.50.300">
    <property type="entry name" value="P-loop containing nucleotide triphosphate hydrolases"/>
    <property type="match status" value="1"/>
</dbReference>
<keyword evidence="2" id="KW-0813">Transport</keyword>
<accession>A0A2G6KG99</accession>
<name>A0A2G6KG99_9BACT</name>
<keyword evidence="5 14" id="KW-0812">Transmembrane</keyword>
<evidence type="ECO:0000313" key="17">
    <source>
        <dbReference type="Proteomes" id="UP000230821"/>
    </source>
</evidence>
<keyword evidence="10" id="KW-0046">Antibiotic resistance</keyword>
<dbReference type="InterPro" id="IPR027417">
    <property type="entry name" value="P-loop_NTPase"/>
</dbReference>
<comment type="caution">
    <text evidence="16">The sequence shown here is derived from an EMBL/GenBank/DDBJ whole genome shotgun (WGS) entry which is preliminary data.</text>
</comment>
<keyword evidence="7" id="KW-0067">ATP-binding</keyword>
<proteinExistence type="inferred from homology"/>
<evidence type="ECO:0000256" key="11">
    <source>
        <dbReference type="ARBA" id="ARBA00038076"/>
    </source>
</evidence>
<feature type="transmembrane region" description="Helical" evidence="14">
    <location>
        <begin position="639"/>
        <end position="661"/>
    </location>
</feature>
<dbReference type="SMART" id="SM00382">
    <property type="entry name" value="AAA"/>
    <property type="match status" value="1"/>
</dbReference>
<evidence type="ECO:0000256" key="7">
    <source>
        <dbReference type="ARBA" id="ARBA00022840"/>
    </source>
</evidence>
<dbReference type="PANTHER" id="PTHR30572">
    <property type="entry name" value="MEMBRANE COMPONENT OF TRANSPORTER-RELATED"/>
    <property type="match status" value="1"/>
</dbReference>
<evidence type="ECO:0000256" key="2">
    <source>
        <dbReference type="ARBA" id="ARBA00022448"/>
    </source>
</evidence>
<dbReference type="Pfam" id="PF02687">
    <property type="entry name" value="FtsX"/>
    <property type="match status" value="1"/>
</dbReference>
<feature type="transmembrane region" description="Helical" evidence="14">
    <location>
        <begin position="551"/>
        <end position="579"/>
    </location>
</feature>
<dbReference type="InterPro" id="IPR017871">
    <property type="entry name" value="ABC_transporter-like_CS"/>
</dbReference>
<dbReference type="GO" id="GO:0016887">
    <property type="term" value="F:ATP hydrolysis activity"/>
    <property type="evidence" value="ECO:0007669"/>
    <property type="project" value="InterPro"/>
</dbReference>
<sequence length="678" mass="74970">MLISMQNIGRVYRKGSTEILAARHIDLAIREGEFLAIMGQSGSGKSTLLHILGCLDRPSTGSYQLDGIEVGTLSDPQLSLIRNQKIGFVFQSFHLLPQHTVFQNIEAPLFYQNSNATPFPFHFQSTEREQYVKDIAEHVGLGGRLHHRPSELSGGEMQRVAIARALITQPRVILADEPTGNLDSQTGQEIMNILQALHEQDHTIIIVTHERSIATCTERIIYLKDGRIDREEKTLRPPPPAPRTPPTAIRNSQSATRPPHHPLLPSLFHLVPSVCRTAIKGVFLHKLRSFLSVLGIVFGIGAIIAMLGIGAGARQEILEQIELLGTSNILIKAIESSEEQILTGRERLSQGLTQGDVERISRISPFIDAIAPLRTLPLSVQYQQEMLQADIVGTSREYRRSGHLPLNHGRFFTSADEQEMRRVCVLGDDVRQALFAFRNPIGQMIKIRSDWFRIIGTLDNKTMVQNTIPSLQPVNINRQIYIPLSTSSVFVSSEQSQRIHEISVRVDAPDHVDEVARLIRTVLSRLHHGADDYEVLVPRELLRQSQQAQEVFNIVMGSIAGISLLVGGIGIMNIMLATVTERTREIGIRRAIGADKKMILLQFLIETLVLTLVGGCLGVLLGIGGAYAITIFAGWHTLISVQTISIAFGISAVIGLVFGLYPASQGANMNPIAALRYE</sequence>
<evidence type="ECO:0000256" key="14">
    <source>
        <dbReference type="SAM" id="Phobius"/>
    </source>
</evidence>
<dbReference type="InterPro" id="IPR003593">
    <property type="entry name" value="AAA+_ATPase"/>
</dbReference>
<feature type="transmembrane region" description="Helical" evidence="14">
    <location>
        <begin position="600"/>
        <end position="633"/>
    </location>
</feature>